<feature type="region of interest" description="Disordered" evidence="1">
    <location>
        <begin position="50"/>
        <end position="82"/>
    </location>
</feature>
<gene>
    <name evidence="2" type="ORF">EGI31_12700</name>
</gene>
<evidence type="ECO:0000256" key="1">
    <source>
        <dbReference type="SAM" id="MobiDB-lite"/>
    </source>
</evidence>
<accession>A0AAE3H4C7</accession>
<proteinExistence type="predicted"/>
<keyword evidence="3" id="KW-1185">Reference proteome</keyword>
<evidence type="ECO:0000313" key="2">
    <source>
        <dbReference type="EMBL" id="MCP9763814.1"/>
    </source>
</evidence>
<protein>
    <submittedName>
        <fullName evidence="2">Uncharacterized protein</fullName>
    </submittedName>
</protein>
<comment type="caution">
    <text evidence="2">The sequence shown here is derived from an EMBL/GenBank/DDBJ whole genome shotgun (WGS) entry which is preliminary data.</text>
</comment>
<sequence length="82" mass="8884">MTTKTKTPTQKTKGQNFDYQNISGQKNLKIGQNFFKKSLQNNIVQTACLPSQHSPTPLPTGEGSGVGLATKKRPRASPPAFP</sequence>
<evidence type="ECO:0000313" key="3">
    <source>
        <dbReference type="Proteomes" id="UP001204144"/>
    </source>
</evidence>
<name>A0AAE3H4C7_9BACT</name>
<dbReference type="AlphaFoldDB" id="A0AAE3H4C7"/>
<dbReference type="Proteomes" id="UP001204144">
    <property type="component" value="Unassembled WGS sequence"/>
</dbReference>
<reference evidence="2 3" key="1">
    <citation type="submission" date="2018-11" db="EMBL/GenBank/DDBJ databases">
        <title>Novel bacteria species description.</title>
        <authorList>
            <person name="Han J.-H."/>
        </authorList>
    </citation>
    <scope>NUCLEOTIDE SEQUENCE [LARGE SCALE GENOMIC DNA]</scope>
    <source>
        <strain evidence="2 3">KCTC23259</strain>
    </source>
</reference>
<organism evidence="2 3">
    <name type="scientific">Lacihabitans soyangensis</name>
    <dbReference type="NCBI Taxonomy" id="869394"/>
    <lineage>
        <taxon>Bacteria</taxon>
        <taxon>Pseudomonadati</taxon>
        <taxon>Bacteroidota</taxon>
        <taxon>Cytophagia</taxon>
        <taxon>Cytophagales</taxon>
        <taxon>Leadbetterellaceae</taxon>
        <taxon>Lacihabitans</taxon>
    </lineage>
</organism>
<dbReference type="EMBL" id="RJUF01000041">
    <property type="protein sequence ID" value="MCP9763814.1"/>
    <property type="molecule type" value="Genomic_DNA"/>
</dbReference>